<evidence type="ECO:0000313" key="1">
    <source>
        <dbReference type="EMBL" id="QHE98645.1"/>
    </source>
</evidence>
<protein>
    <submittedName>
        <fullName evidence="1">Uncharacterized protein</fullName>
    </submittedName>
</protein>
<dbReference type="RefSeq" id="WP_138936815.1">
    <property type="nucleotide sequence ID" value="NZ_CP047260.1"/>
</dbReference>
<proteinExistence type="predicted"/>
<evidence type="ECO:0000313" key="2">
    <source>
        <dbReference type="Proteomes" id="UP000003811"/>
    </source>
</evidence>
<dbReference type="GeneID" id="64467161"/>
<sequence length="65" mass="7254">MAYDQIALQPELEQACSDYLALKYGDDVALAISIAQREIHIGVLYGYTEAQTQEMIQGMYGLEPL</sequence>
<dbReference type="AlphaFoldDB" id="A0A8T8C4U7"/>
<accession>A0A8T8C4U7</accession>
<gene>
    <name evidence="1" type="ORF">PMA4326_019995</name>
</gene>
<dbReference type="Proteomes" id="UP000003811">
    <property type="component" value="Chromosome"/>
</dbReference>
<organism evidence="1 2">
    <name type="scientific">Pseudomonas syringae pv. maculicola str. ES4326</name>
    <dbReference type="NCBI Taxonomy" id="629265"/>
    <lineage>
        <taxon>Bacteria</taxon>
        <taxon>Pseudomonadati</taxon>
        <taxon>Pseudomonadota</taxon>
        <taxon>Gammaproteobacteria</taxon>
        <taxon>Pseudomonadales</taxon>
        <taxon>Pseudomonadaceae</taxon>
        <taxon>Pseudomonas</taxon>
    </lineage>
</organism>
<reference evidence="1 2" key="1">
    <citation type="journal article" date="2011" name="PLoS Pathog.">
        <title>Dynamic evolution of pathogenicity revealed by sequencing and comparative genomics of 19 Pseudomonas syringae isolates.</title>
        <authorList>
            <person name="Baltrus D.A."/>
            <person name="Nishimura M.T."/>
            <person name="Romanchuk A."/>
            <person name="Chang J.H."/>
            <person name="Mukhtar M.S."/>
            <person name="Cherkis K."/>
            <person name="Roach J."/>
            <person name="Grant S.R."/>
            <person name="Jones C.D."/>
            <person name="Dangl J.L."/>
        </authorList>
    </citation>
    <scope>NUCLEOTIDE SEQUENCE [LARGE SCALE GENOMIC DNA]</scope>
    <source>
        <strain evidence="1 2">ES4326</strain>
    </source>
</reference>
<dbReference type="EMBL" id="CP047260">
    <property type="protein sequence ID" value="QHE98645.1"/>
    <property type="molecule type" value="Genomic_DNA"/>
</dbReference>
<name>A0A8T8C4U7_PSEYM</name>